<evidence type="ECO:0000256" key="1">
    <source>
        <dbReference type="SAM" id="MobiDB-lite"/>
    </source>
</evidence>
<feature type="compositionally biased region" description="Acidic residues" evidence="1">
    <location>
        <begin position="126"/>
        <end position="136"/>
    </location>
</feature>
<protein>
    <submittedName>
        <fullName evidence="2">Uncharacterized protein</fullName>
    </submittedName>
</protein>
<keyword evidence="3" id="KW-1185">Reference proteome</keyword>
<feature type="region of interest" description="Disordered" evidence="1">
    <location>
        <begin position="107"/>
        <end position="157"/>
    </location>
</feature>
<dbReference type="InParanoid" id="D7FW89"/>
<feature type="compositionally biased region" description="Basic and acidic residues" evidence="1">
    <location>
        <begin position="23"/>
        <end position="37"/>
    </location>
</feature>
<proteinExistence type="predicted"/>
<dbReference type="Proteomes" id="UP000002630">
    <property type="component" value="Linkage Group LG02"/>
</dbReference>
<organism evidence="2 3">
    <name type="scientific">Ectocarpus siliculosus</name>
    <name type="common">Brown alga</name>
    <name type="synonym">Conferva siliculosa</name>
    <dbReference type="NCBI Taxonomy" id="2880"/>
    <lineage>
        <taxon>Eukaryota</taxon>
        <taxon>Sar</taxon>
        <taxon>Stramenopiles</taxon>
        <taxon>Ochrophyta</taxon>
        <taxon>PX clade</taxon>
        <taxon>Phaeophyceae</taxon>
        <taxon>Ectocarpales</taxon>
        <taxon>Ectocarpaceae</taxon>
        <taxon>Ectocarpus</taxon>
    </lineage>
</organism>
<reference evidence="2 3" key="1">
    <citation type="journal article" date="2010" name="Nature">
        <title>The Ectocarpus genome and the independent evolution of multicellularity in brown algae.</title>
        <authorList>
            <person name="Cock J.M."/>
            <person name="Sterck L."/>
            <person name="Rouze P."/>
            <person name="Scornet D."/>
            <person name="Allen A.E."/>
            <person name="Amoutzias G."/>
            <person name="Anthouard V."/>
            <person name="Artiguenave F."/>
            <person name="Aury J.M."/>
            <person name="Badger J.H."/>
            <person name="Beszteri B."/>
            <person name="Billiau K."/>
            <person name="Bonnet E."/>
            <person name="Bothwell J.H."/>
            <person name="Bowler C."/>
            <person name="Boyen C."/>
            <person name="Brownlee C."/>
            <person name="Carrano C.J."/>
            <person name="Charrier B."/>
            <person name="Cho G.Y."/>
            <person name="Coelho S.M."/>
            <person name="Collen J."/>
            <person name="Corre E."/>
            <person name="Da Silva C."/>
            <person name="Delage L."/>
            <person name="Delaroque N."/>
            <person name="Dittami S.M."/>
            <person name="Doulbeau S."/>
            <person name="Elias M."/>
            <person name="Farnham G."/>
            <person name="Gachon C.M."/>
            <person name="Gschloessl B."/>
            <person name="Heesch S."/>
            <person name="Jabbari K."/>
            <person name="Jubin C."/>
            <person name="Kawai H."/>
            <person name="Kimura K."/>
            <person name="Kloareg B."/>
            <person name="Kupper F.C."/>
            <person name="Lang D."/>
            <person name="Le Bail A."/>
            <person name="Leblanc C."/>
            <person name="Lerouge P."/>
            <person name="Lohr M."/>
            <person name="Lopez P.J."/>
            <person name="Martens C."/>
            <person name="Maumus F."/>
            <person name="Michel G."/>
            <person name="Miranda-Saavedra D."/>
            <person name="Morales J."/>
            <person name="Moreau H."/>
            <person name="Motomura T."/>
            <person name="Nagasato C."/>
            <person name="Napoli C.A."/>
            <person name="Nelson D.R."/>
            <person name="Nyvall-Collen P."/>
            <person name="Peters A.F."/>
            <person name="Pommier C."/>
            <person name="Potin P."/>
            <person name="Poulain J."/>
            <person name="Quesneville H."/>
            <person name="Read B."/>
            <person name="Rensing S.A."/>
            <person name="Ritter A."/>
            <person name="Rousvoal S."/>
            <person name="Samanta M."/>
            <person name="Samson G."/>
            <person name="Schroeder D.C."/>
            <person name="Segurens B."/>
            <person name="Strittmatter M."/>
            <person name="Tonon T."/>
            <person name="Tregear J.W."/>
            <person name="Valentin K."/>
            <person name="von Dassow P."/>
            <person name="Yamagishi T."/>
            <person name="Van de Peer Y."/>
            <person name="Wincker P."/>
        </authorList>
    </citation>
    <scope>NUCLEOTIDE SEQUENCE [LARGE SCALE GENOMIC DNA]</scope>
    <source>
        <strain evidence="3">Ec32 / CCAP1310/4</strain>
    </source>
</reference>
<feature type="region of interest" description="Disordered" evidence="1">
    <location>
        <begin position="23"/>
        <end position="79"/>
    </location>
</feature>
<dbReference type="OrthoDB" id="1112980at2759"/>
<gene>
    <name evidence="2" type="ORF">Esi_0003_0318</name>
</gene>
<accession>D7FW89</accession>
<dbReference type="EMBL" id="FN648486">
    <property type="protein sequence ID" value="CBJ25609.1"/>
    <property type="molecule type" value="Genomic_DNA"/>
</dbReference>
<evidence type="ECO:0000313" key="3">
    <source>
        <dbReference type="Proteomes" id="UP000002630"/>
    </source>
</evidence>
<dbReference type="EMBL" id="FN649727">
    <property type="protein sequence ID" value="CBJ25609.1"/>
    <property type="molecule type" value="Genomic_DNA"/>
</dbReference>
<name>D7FW89_ECTSI</name>
<sequence>MNLPPSSLLGRLEAFLPEMEKANQKTEKLAQEGKLEVLDGSLEVADSDKQTEGAEGTDDEAGDSEVEEEEEGGQVEGAAGVVAAGRTVQLDFALGDFDDTPIAKMEQEKEAAREAGGVDAGATGGVEEEEGVEEGGDVVVPGAAHPKKPSQPLIEEL</sequence>
<dbReference type="AlphaFoldDB" id="D7FW89"/>
<feature type="compositionally biased region" description="Acidic residues" evidence="1">
    <location>
        <begin position="55"/>
        <end position="73"/>
    </location>
</feature>
<evidence type="ECO:0000313" key="2">
    <source>
        <dbReference type="EMBL" id="CBJ25609.1"/>
    </source>
</evidence>